<dbReference type="Proteomes" id="UP000243887">
    <property type="component" value="Unassembled WGS sequence"/>
</dbReference>
<dbReference type="OrthoDB" id="1376102at2"/>
<evidence type="ECO:0000313" key="2">
    <source>
        <dbReference type="EMBL" id="SFJ40104.1"/>
    </source>
</evidence>
<name>A0A1I3R0U2_9FLAO</name>
<evidence type="ECO:0000313" key="3">
    <source>
        <dbReference type="Proteomes" id="UP000243887"/>
    </source>
</evidence>
<reference evidence="3" key="1">
    <citation type="submission" date="2016-10" db="EMBL/GenBank/DDBJ databases">
        <authorList>
            <person name="Varghese N."/>
            <person name="Submissions S."/>
        </authorList>
    </citation>
    <scope>NUCLEOTIDE SEQUENCE [LARGE SCALE GENOMIC DNA]</scope>
    <source>
        <strain evidence="3">DSM 26542</strain>
    </source>
</reference>
<dbReference type="AlphaFoldDB" id="A0A1I3R0U2"/>
<keyword evidence="1" id="KW-0732">Signal</keyword>
<sequence length="285" mass="31738">MIKKLSVVVLLLLNTVAVFAQEEVLFKAVFKPNKVYKTYMKTTSYTETDFTGNAAIIEEITKNGVSLPMISDNEMFINLELKTYSSNDLGEFKGVLEYKNMVNNMTVNGQTTDQGNPFLGVKIMGTYDSNNRFSLDTIVGNQLTDQLRDIMKTTAENMQEAVKFPANPLKIGDSFDMDIPMSIPIDGIGTISFIIRTNYLLKEIKGSLAHFDIVQSIELETTGSKTNMSASGEGVGTLDYDIKENYIVRNDVNLPMEMSIIINEDLSLVVKVKSITEQRVVMSKG</sequence>
<feature type="chain" id="PRO_5017204175" evidence="1">
    <location>
        <begin position="21"/>
        <end position="285"/>
    </location>
</feature>
<accession>A0A1I3R0U2</accession>
<feature type="signal peptide" evidence="1">
    <location>
        <begin position="1"/>
        <end position="20"/>
    </location>
</feature>
<dbReference type="EMBL" id="FORU01000007">
    <property type="protein sequence ID" value="SFJ40104.1"/>
    <property type="molecule type" value="Genomic_DNA"/>
</dbReference>
<keyword evidence="3" id="KW-1185">Reference proteome</keyword>
<proteinExistence type="predicted"/>
<evidence type="ECO:0000256" key="1">
    <source>
        <dbReference type="SAM" id="SignalP"/>
    </source>
</evidence>
<gene>
    <name evidence="2" type="ORF">SAMN04487893_10714</name>
</gene>
<protein>
    <submittedName>
        <fullName evidence="2">Uncharacterized protein</fullName>
    </submittedName>
</protein>
<organism evidence="2 3">
    <name type="scientific">Myroides guanonis</name>
    <dbReference type="NCBI Taxonomy" id="1150112"/>
    <lineage>
        <taxon>Bacteria</taxon>
        <taxon>Pseudomonadati</taxon>
        <taxon>Bacteroidota</taxon>
        <taxon>Flavobacteriia</taxon>
        <taxon>Flavobacteriales</taxon>
        <taxon>Flavobacteriaceae</taxon>
        <taxon>Myroides</taxon>
    </lineage>
</organism>
<dbReference type="RefSeq" id="WP_090678802.1">
    <property type="nucleotide sequence ID" value="NZ_FORU01000007.1"/>
</dbReference>